<evidence type="ECO:0000259" key="2">
    <source>
        <dbReference type="SMART" id="SM00834"/>
    </source>
</evidence>
<dbReference type="RefSeq" id="WP_092569821.1">
    <property type="nucleotide sequence ID" value="NZ_BMXH01000003.1"/>
</dbReference>
<dbReference type="Proteomes" id="UP000198500">
    <property type="component" value="Unassembled WGS sequence"/>
</dbReference>
<feature type="region of interest" description="Disordered" evidence="1">
    <location>
        <begin position="64"/>
        <end position="110"/>
    </location>
</feature>
<evidence type="ECO:0000256" key="1">
    <source>
        <dbReference type="SAM" id="MobiDB-lite"/>
    </source>
</evidence>
<keyword evidence="4" id="KW-1185">Reference proteome</keyword>
<organism evidence="3 4">
    <name type="scientific">Aidingimonas halophila</name>
    <dbReference type="NCBI Taxonomy" id="574349"/>
    <lineage>
        <taxon>Bacteria</taxon>
        <taxon>Pseudomonadati</taxon>
        <taxon>Pseudomonadota</taxon>
        <taxon>Gammaproteobacteria</taxon>
        <taxon>Oceanospirillales</taxon>
        <taxon>Halomonadaceae</taxon>
        <taxon>Aidingimonas</taxon>
    </lineage>
</organism>
<dbReference type="SMART" id="SM00834">
    <property type="entry name" value="CxxC_CXXC_SSSS"/>
    <property type="match status" value="1"/>
</dbReference>
<dbReference type="OrthoDB" id="9813321at2"/>
<evidence type="ECO:0000313" key="4">
    <source>
        <dbReference type="Proteomes" id="UP000198500"/>
    </source>
</evidence>
<sequence>MPIYEYECKACGHRLEKLQKISAAPLTDCPSCEADQLTRLVSAAGFRLAGGGWYETDFKSGGKKNLAGDDAGSSSSGAQAGGSAAKSSTSAGDGSSSSQSSTSSTDGAVA</sequence>
<dbReference type="NCBIfam" id="TIGR02605">
    <property type="entry name" value="CxxC_CxxC_SSSS"/>
    <property type="match status" value="1"/>
</dbReference>
<dbReference type="PANTHER" id="PTHR34404">
    <property type="entry name" value="REGULATORY PROTEIN, FMDB FAMILY"/>
    <property type="match status" value="1"/>
</dbReference>
<dbReference type="InterPro" id="IPR013429">
    <property type="entry name" value="Regulatory_FmdB_Zinc_ribbon"/>
</dbReference>
<feature type="domain" description="Putative regulatory protein FmdB zinc ribbon" evidence="2">
    <location>
        <begin position="1"/>
        <end position="42"/>
    </location>
</feature>
<reference evidence="3 4" key="1">
    <citation type="submission" date="2016-10" db="EMBL/GenBank/DDBJ databases">
        <authorList>
            <person name="de Groot N.N."/>
        </authorList>
    </citation>
    <scope>NUCLEOTIDE SEQUENCE [LARGE SCALE GENOMIC DNA]</scope>
    <source>
        <strain evidence="3 4">DSM 19219</strain>
    </source>
</reference>
<dbReference type="EMBL" id="FNNI01000005">
    <property type="protein sequence ID" value="SDX44378.1"/>
    <property type="molecule type" value="Genomic_DNA"/>
</dbReference>
<gene>
    <name evidence="3" type="ORF">SAMN05443545_105299</name>
</gene>
<accession>A0A1H3BRL5</accession>
<feature type="compositionally biased region" description="Low complexity" evidence="1">
    <location>
        <begin position="68"/>
        <end position="110"/>
    </location>
</feature>
<dbReference type="AlphaFoldDB" id="A0A1H3BRL5"/>
<dbReference type="STRING" id="574349.SAMN05443545_105299"/>
<protein>
    <submittedName>
        <fullName evidence="3">Putative regulatory protein, FmdB family</fullName>
    </submittedName>
</protein>
<dbReference type="PANTHER" id="PTHR34404:SF2">
    <property type="entry name" value="CONSERVED SERINE RICH PROTEIN"/>
    <property type="match status" value="1"/>
</dbReference>
<proteinExistence type="predicted"/>
<name>A0A1H3BRL5_9GAMM</name>
<dbReference type="Pfam" id="PF09723">
    <property type="entry name" value="Zn_ribbon_8"/>
    <property type="match status" value="1"/>
</dbReference>
<evidence type="ECO:0000313" key="3">
    <source>
        <dbReference type="EMBL" id="SDX44378.1"/>
    </source>
</evidence>